<keyword evidence="1" id="KW-0732">Signal</keyword>
<protein>
    <submittedName>
        <fullName evidence="2">Uncharacterized protein</fullName>
    </submittedName>
</protein>
<evidence type="ECO:0000256" key="1">
    <source>
        <dbReference type="SAM" id="SignalP"/>
    </source>
</evidence>
<name>A0A9X4QS40_9BACL</name>
<evidence type="ECO:0000313" key="3">
    <source>
        <dbReference type="Proteomes" id="UP001153404"/>
    </source>
</evidence>
<dbReference type="Proteomes" id="UP001153404">
    <property type="component" value="Unassembled WGS sequence"/>
</dbReference>
<accession>A0A9X4QS40</accession>
<proteinExistence type="predicted"/>
<keyword evidence="3" id="KW-1185">Reference proteome</keyword>
<feature type="chain" id="PRO_5040847477" evidence="1">
    <location>
        <begin position="21"/>
        <end position="140"/>
    </location>
</feature>
<feature type="signal peptide" evidence="1">
    <location>
        <begin position="1"/>
        <end position="20"/>
    </location>
</feature>
<dbReference type="AlphaFoldDB" id="A0A9X4QS40"/>
<sequence length="140" mass="14821">MLIVALIGSSISLSPPAASAASEPLLVPLTNSDYLDFTSNSSTNNPSRESGTSGNAVGNVYRYKNVLTKNNITVDALVKIVSKDTTATLNLLDDDPSGKSADILRRFNPTISTSGGSGRDPVSDQLCTKRDERSCLSERL</sequence>
<gene>
    <name evidence="2" type="ORF">OMP40_05690</name>
</gene>
<comment type="caution">
    <text evidence="2">The sequence shown here is derived from an EMBL/GenBank/DDBJ whole genome shotgun (WGS) entry which is preliminary data.</text>
</comment>
<dbReference type="EMBL" id="JAPDIA010000003">
    <property type="protein sequence ID" value="MDG0808933.1"/>
    <property type="molecule type" value="Genomic_DNA"/>
</dbReference>
<evidence type="ECO:0000313" key="2">
    <source>
        <dbReference type="EMBL" id="MDG0808933.1"/>
    </source>
</evidence>
<reference evidence="2" key="1">
    <citation type="submission" date="2022-10" db="EMBL/GenBank/DDBJ databases">
        <title>Comparative genomic analysis of Cohnella hashimotonis sp. nov., isolated from the International Space Station.</title>
        <authorList>
            <person name="Simpson A."/>
            <person name="Venkateswaran K."/>
        </authorList>
    </citation>
    <scope>NUCLEOTIDE SEQUENCE</scope>
    <source>
        <strain evidence="2">DSM 28161</strain>
    </source>
</reference>
<organism evidence="2 3">
    <name type="scientific">Cohnella rhizosphaerae</name>
    <dbReference type="NCBI Taxonomy" id="1457232"/>
    <lineage>
        <taxon>Bacteria</taxon>
        <taxon>Bacillati</taxon>
        <taxon>Bacillota</taxon>
        <taxon>Bacilli</taxon>
        <taxon>Bacillales</taxon>
        <taxon>Paenibacillaceae</taxon>
        <taxon>Cohnella</taxon>
    </lineage>
</organism>